<evidence type="ECO:0000256" key="2">
    <source>
        <dbReference type="ARBA" id="ARBA00023180"/>
    </source>
</evidence>
<evidence type="ECO:0000313" key="3">
    <source>
        <dbReference type="EMBL" id="MPC95999.1"/>
    </source>
</evidence>
<dbReference type="AlphaFoldDB" id="A0A5B7JMF4"/>
<dbReference type="EMBL" id="VSRR010104223">
    <property type="protein sequence ID" value="MPC95999.1"/>
    <property type="molecule type" value="Genomic_DNA"/>
</dbReference>
<keyword evidence="4" id="KW-1185">Reference proteome</keyword>
<evidence type="ECO:0000313" key="4">
    <source>
        <dbReference type="Proteomes" id="UP000324222"/>
    </source>
</evidence>
<reference evidence="3 4" key="1">
    <citation type="submission" date="2019-05" db="EMBL/GenBank/DDBJ databases">
        <title>Another draft genome of Portunus trituberculatus and its Hox gene families provides insights of decapod evolution.</title>
        <authorList>
            <person name="Jeong J.-H."/>
            <person name="Song I."/>
            <person name="Kim S."/>
            <person name="Choi T."/>
            <person name="Kim D."/>
            <person name="Ryu S."/>
            <person name="Kim W."/>
        </authorList>
    </citation>
    <scope>NUCLEOTIDE SEQUENCE [LARGE SCALE GENOMIC DNA]</scope>
    <source>
        <tissue evidence="3">Muscle</tissue>
    </source>
</reference>
<accession>A0A5B7JMF4</accession>
<protein>
    <submittedName>
        <fullName evidence="3">Uncharacterized protein</fullName>
    </submittedName>
</protein>
<sequence>MHNFFTHQLYPAVQALGIHLTLDLLPHPDGGCQPGSSKCLGSSLMVCAAEALPLTTAQLAFSTCFMKGTLGLQDQSYPAVMNVAKMDGGCQPGSSKCLGSSLMVWSSRSAVNFPLS</sequence>
<dbReference type="GO" id="GO:0016671">
    <property type="term" value="F:oxidoreductase activity, acting on a sulfur group of donors, disulfide as acceptor"/>
    <property type="evidence" value="ECO:0007669"/>
    <property type="project" value="InterPro"/>
</dbReference>
<evidence type="ECO:0000256" key="1">
    <source>
        <dbReference type="ARBA" id="ARBA00005679"/>
    </source>
</evidence>
<comment type="caution">
    <text evidence="3">The sequence shown here is derived from an EMBL/GenBank/DDBJ whole genome shotgun (WGS) entry which is preliminary data.</text>
</comment>
<gene>
    <name evidence="3" type="ORF">E2C01_091232</name>
</gene>
<organism evidence="3 4">
    <name type="scientific">Portunus trituberculatus</name>
    <name type="common">Swimming crab</name>
    <name type="synonym">Neptunus trituberculatus</name>
    <dbReference type="NCBI Taxonomy" id="210409"/>
    <lineage>
        <taxon>Eukaryota</taxon>
        <taxon>Metazoa</taxon>
        <taxon>Ecdysozoa</taxon>
        <taxon>Arthropoda</taxon>
        <taxon>Crustacea</taxon>
        <taxon>Multicrustacea</taxon>
        <taxon>Malacostraca</taxon>
        <taxon>Eumalacostraca</taxon>
        <taxon>Eucarida</taxon>
        <taxon>Decapoda</taxon>
        <taxon>Pleocyemata</taxon>
        <taxon>Brachyura</taxon>
        <taxon>Eubrachyura</taxon>
        <taxon>Portunoidea</taxon>
        <taxon>Portunidae</taxon>
        <taxon>Portuninae</taxon>
        <taxon>Portunus</taxon>
    </lineage>
</organism>
<keyword evidence="2" id="KW-0325">Glycoprotein</keyword>
<proteinExistence type="inferred from homology"/>
<dbReference type="OrthoDB" id="958254at2759"/>
<dbReference type="Proteomes" id="UP000324222">
    <property type="component" value="Unassembled WGS sequence"/>
</dbReference>
<comment type="similarity">
    <text evidence="1">Belongs to the GILT family.</text>
</comment>
<dbReference type="InterPro" id="IPR004911">
    <property type="entry name" value="Interferon-induced_GILT"/>
</dbReference>
<name>A0A5B7JMF4_PORTR</name>
<dbReference type="Pfam" id="PF03227">
    <property type="entry name" value="GILT"/>
    <property type="match status" value="1"/>
</dbReference>